<dbReference type="Proteomes" id="UP000694547">
    <property type="component" value="Chromosome 12"/>
</dbReference>
<reference evidence="4 5" key="1">
    <citation type="submission" date="2018-10" db="EMBL/GenBank/DDBJ databases">
        <title>Improved assembly of the deer mouse Peromyscus maniculatus genome.</title>
        <authorList>
            <person name="Lassance J.-M."/>
            <person name="Hoekstra H.E."/>
        </authorList>
    </citation>
    <scope>NUCLEOTIDE SEQUENCE [LARGE SCALE GENOMIC DNA]</scope>
</reference>
<protein>
    <submittedName>
        <fullName evidence="4">Coiled-coil domain containing 14</fullName>
    </submittedName>
</protein>
<keyword evidence="3" id="KW-0472">Membrane</keyword>
<feature type="region of interest" description="Disordered" evidence="2">
    <location>
        <begin position="712"/>
        <end position="747"/>
    </location>
</feature>
<reference evidence="4" key="3">
    <citation type="submission" date="2025-09" db="UniProtKB">
        <authorList>
            <consortium name="Ensembl"/>
        </authorList>
    </citation>
    <scope>IDENTIFICATION</scope>
</reference>
<name>A0A8C8TPU2_PERMB</name>
<dbReference type="GeneTree" id="ENSGT00390000017916"/>
<feature type="coiled-coil region" evidence="1">
    <location>
        <begin position="481"/>
        <end position="565"/>
    </location>
</feature>
<dbReference type="Ensembl" id="ENSPEMT00000019080.2">
    <property type="protein sequence ID" value="ENSPEMP00000014801.1"/>
    <property type="gene ID" value="ENSPEMG00000014494.2"/>
</dbReference>
<keyword evidence="1" id="KW-0175">Coiled coil</keyword>
<dbReference type="PANTHER" id="PTHR22367:SF2">
    <property type="entry name" value="COILED-COIL DOMAIN-CONTAINING PROTEIN 14"/>
    <property type="match status" value="1"/>
</dbReference>
<feature type="region of interest" description="Disordered" evidence="2">
    <location>
        <begin position="52"/>
        <end position="80"/>
    </location>
</feature>
<keyword evidence="3" id="KW-1133">Transmembrane helix</keyword>
<keyword evidence="3" id="KW-0812">Transmembrane</keyword>
<feature type="compositionally biased region" description="Basic residues" evidence="2">
    <location>
        <begin position="71"/>
        <end position="80"/>
    </location>
</feature>
<accession>A0A8C8TPU2</accession>
<dbReference type="GO" id="GO:0071539">
    <property type="term" value="P:protein localization to centrosome"/>
    <property type="evidence" value="ECO:0007669"/>
    <property type="project" value="TreeGrafter"/>
</dbReference>
<feature type="compositionally biased region" description="Basic residues" evidence="2">
    <location>
        <begin position="1"/>
        <end position="15"/>
    </location>
</feature>
<organism evidence="4 5">
    <name type="scientific">Peromyscus maniculatus bairdii</name>
    <name type="common">Prairie deer mouse</name>
    <dbReference type="NCBI Taxonomy" id="230844"/>
    <lineage>
        <taxon>Eukaryota</taxon>
        <taxon>Metazoa</taxon>
        <taxon>Chordata</taxon>
        <taxon>Craniata</taxon>
        <taxon>Vertebrata</taxon>
        <taxon>Euteleostomi</taxon>
        <taxon>Mammalia</taxon>
        <taxon>Eutheria</taxon>
        <taxon>Euarchontoglires</taxon>
        <taxon>Glires</taxon>
        <taxon>Rodentia</taxon>
        <taxon>Myomorpha</taxon>
        <taxon>Muroidea</taxon>
        <taxon>Cricetidae</taxon>
        <taxon>Neotominae</taxon>
        <taxon>Peromyscus</taxon>
    </lineage>
</organism>
<feature type="transmembrane region" description="Helical" evidence="3">
    <location>
        <begin position="21"/>
        <end position="40"/>
    </location>
</feature>
<evidence type="ECO:0000256" key="3">
    <source>
        <dbReference type="SAM" id="Phobius"/>
    </source>
</evidence>
<evidence type="ECO:0000256" key="1">
    <source>
        <dbReference type="SAM" id="Coils"/>
    </source>
</evidence>
<dbReference type="GO" id="GO:0036064">
    <property type="term" value="C:ciliary basal body"/>
    <property type="evidence" value="ECO:0007669"/>
    <property type="project" value="Ensembl"/>
</dbReference>
<evidence type="ECO:0000313" key="4">
    <source>
        <dbReference type="Ensembl" id="ENSPEMP00000014801.1"/>
    </source>
</evidence>
<dbReference type="GO" id="GO:0034451">
    <property type="term" value="C:centriolar satellite"/>
    <property type="evidence" value="ECO:0007669"/>
    <property type="project" value="Ensembl"/>
</dbReference>
<feature type="region of interest" description="Disordered" evidence="2">
    <location>
        <begin position="1"/>
        <end position="20"/>
    </location>
</feature>
<dbReference type="AlphaFoldDB" id="A0A8C8TPU2"/>
<keyword evidence="5" id="KW-1185">Reference proteome</keyword>
<feature type="compositionally biased region" description="Polar residues" evidence="2">
    <location>
        <begin position="717"/>
        <end position="728"/>
    </location>
</feature>
<dbReference type="PANTHER" id="PTHR22367">
    <property type="entry name" value="COILED-COIL DOMAIN-CONTAINING PROTEIN 14"/>
    <property type="match status" value="1"/>
</dbReference>
<dbReference type="InterPro" id="IPR029343">
    <property type="entry name" value="CCDC14"/>
</dbReference>
<dbReference type="Pfam" id="PF15254">
    <property type="entry name" value="CCDC14"/>
    <property type="match status" value="1"/>
</dbReference>
<evidence type="ECO:0000256" key="2">
    <source>
        <dbReference type="SAM" id="MobiDB-lite"/>
    </source>
</evidence>
<reference evidence="4" key="2">
    <citation type="submission" date="2025-08" db="UniProtKB">
        <authorList>
            <consortium name="Ensembl"/>
        </authorList>
    </citation>
    <scope>IDENTIFICATION</scope>
</reference>
<sequence length="942" mass="103409">MRRSVRRAPSRKRKLGGRDKGGLGVSAVNSFFLTASLPYVRSVLKLRKMVRSGSRPGQVISSGRYPGSKLTHGKKATHPRKIAHSNADSACPAYSDSESQTEPVQGLDGCASLLRDILKNEDPGAEIVYSDNRCNARPLEGKDFRAKKKGPVKHTSSVVRKEILSSENKKWLSTEASTGSERDPSDTAQHWSLQDHYRMYSPIIYQALCEHVQTQMSLMNTLASKNGPNGMSTACHTVSSSESQATPLSGYGCCTSTSAWSPQQPSCPLMVHSEVQTDGDNHLGSQDQTASVNCPNVPRNSLSVHPGIPCGLPHTDRASAPAPQQLNLANWILPQQRAPKEADLLKCFQTHMSLFPAHGRDAVLDSQAHQSPTQLQPAFLATNEEKCAREQIGEATNEGKYLGIHVQDAKIAKNVQQAENVSQTAEKVRIAKCLLGELKALVAEQEDLEVQRLITEVEACISGLSAVSGHTNIEVEIALALQPLRSENAQLRRQLRILNQRLREEEKTPKAPGNLELFSLQSLNVSLQNQLQESLKSQESLQRKNEELLKVIEDQREENKKFTTLFKDKEETLLQNKQQFDIEMTRVKIELEEALANEKNSRFKLETAEKENQILGITLRQRDAEVARLRELTRTLQGSMAKLLSDLSVDTARCKMGSNLTKSLLSIYDQQLQQDPAPPHTSIMSYLNKLETSHSCTHSELLQKEEGTELHGPYENTLHSQGPPQSDSGPAGGGSVPGMASAALGEDSDTECATIATIEEECNVDSTLYIPFARRTSTKHSPLAKRLSPQPVRSVAMTQSVSNSALASKREHRLCAPVVCSSRKEVEEAPGNLSRTSDTEDMQLLRKIKEAIDKIPAAAEHPKEQATHPGPSACHSLGVPVKGNAIVGDVSFVNSDLMSDWSISSFSTFTSHDEQDFRNGLAALDANIARLQKSLRTGLLEK</sequence>
<proteinExistence type="predicted"/>
<evidence type="ECO:0000313" key="5">
    <source>
        <dbReference type="Proteomes" id="UP000694547"/>
    </source>
</evidence>